<reference evidence="2" key="1">
    <citation type="submission" date="2018-02" db="EMBL/GenBank/DDBJ databases">
        <authorList>
            <person name="Cohen D.B."/>
            <person name="Kent A.D."/>
        </authorList>
    </citation>
    <scope>NUCLEOTIDE SEQUENCE</scope>
</reference>
<proteinExistence type="predicted"/>
<name>A0A2N9F1R2_FAGSY</name>
<gene>
    <name evidence="2" type="ORF">FSB_LOCUS12819</name>
</gene>
<evidence type="ECO:0000259" key="1">
    <source>
        <dbReference type="Pfam" id="PF05368"/>
    </source>
</evidence>
<dbReference type="InterPro" id="IPR008030">
    <property type="entry name" value="NmrA-like"/>
</dbReference>
<dbReference type="Pfam" id="PF05368">
    <property type="entry name" value="NmrA"/>
    <property type="match status" value="1"/>
</dbReference>
<dbReference type="GO" id="GO:0009807">
    <property type="term" value="P:lignan biosynthetic process"/>
    <property type="evidence" value="ECO:0007669"/>
    <property type="project" value="UniProtKB-ARBA"/>
</dbReference>
<sequence>METEKSKILIFGGTGYIGKYMVKASIFLGHPTYVYARPITPQTTPSKIDIHKELKSMGVIIVQGELKEHEKIVSVLREVDIVISALAYPQVPDQLEIIDAIKVAGNIKGMSGN</sequence>
<dbReference type="InterPro" id="IPR050608">
    <property type="entry name" value="NmrA-type/Isoflavone_red_sf"/>
</dbReference>
<dbReference type="PANTHER" id="PTHR43349">
    <property type="entry name" value="PINORESINOL REDUCTASE-RELATED"/>
    <property type="match status" value="1"/>
</dbReference>
<dbReference type="InterPro" id="IPR036291">
    <property type="entry name" value="NAD(P)-bd_dom_sf"/>
</dbReference>
<dbReference type="PANTHER" id="PTHR43349:SF9">
    <property type="entry name" value="PHENYLCOUMARAN BENZYLIC ETHER REDUCTASE-LIKE PROTEIN"/>
    <property type="match status" value="1"/>
</dbReference>
<dbReference type="Gene3D" id="3.40.50.720">
    <property type="entry name" value="NAD(P)-binding Rossmann-like Domain"/>
    <property type="match status" value="1"/>
</dbReference>
<dbReference type="SUPFAM" id="SSF51735">
    <property type="entry name" value="NAD(P)-binding Rossmann-fold domains"/>
    <property type="match status" value="1"/>
</dbReference>
<accession>A0A2N9F1R2</accession>
<dbReference type="AlphaFoldDB" id="A0A2N9F1R2"/>
<dbReference type="EMBL" id="OIVN01000744">
    <property type="protein sequence ID" value="SPC84937.1"/>
    <property type="molecule type" value="Genomic_DNA"/>
</dbReference>
<organism evidence="2">
    <name type="scientific">Fagus sylvatica</name>
    <name type="common">Beechnut</name>
    <dbReference type="NCBI Taxonomy" id="28930"/>
    <lineage>
        <taxon>Eukaryota</taxon>
        <taxon>Viridiplantae</taxon>
        <taxon>Streptophyta</taxon>
        <taxon>Embryophyta</taxon>
        <taxon>Tracheophyta</taxon>
        <taxon>Spermatophyta</taxon>
        <taxon>Magnoliopsida</taxon>
        <taxon>eudicotyledons</taxon>
        <taxon>Gunneridae</taxon>
        <taxon>Pentapetalae</taxon>
        <taxon>rosids</taxon>
        <taxon>fabids</taxon>
        <taxon>Fagales</taxon>
        <taxon>Fagaceae</taxon>
        <taxon>Fagus</taxon>
    </lineage>
</organism>
<protein>
    <recommendedName>
        <fullName evidence="1">NmrA-like domain-containing protein</fullName>
    </recommendedName>
</protein>
<feature type="domain" description="NmrA-like" evidence="1">
    <location>
        <begin position="4"/>
        <end position="108"/>
    </location>
</feature>
<evidence type="ECO:0000313" key="2">
    <source>
        <dbReference type="EMBL" id="SPC84937.1"/>
    </source>
</evidence>